<dbReference type="InterPro" id="IPR005152">
    <property type="entry name" value="Lipase_secreted"/>
</dbReference>
<comment type="caution">
    <text evidence="2">The sequence shown here is derived from an EMBL/GenBank/DDBJ whole genome shotgun (WGS) entry which is preliminary data.</text>
</comment>
<dbReference type="PANTHER" id="PTHR34853:SF1">
    <property type="entry name" value="LIPASE 5"/>
    <property type="match status" value="1"/>
</dbReference>
<accession>A0ABW7XA79</accession>
<dbReference type="Pfam" id="PF03583">
    <property type="entry name" value="LIP"/>
    <property type="match status" value="1"/>
</dbReference>
<dbReference type="InterPro" id="IPR029058">
    <property type="entry name" value="AB_hydrolase_fold"/>
</dbReference>
<dbReference type="SUPFAM" id="SSF53474">
    <property type="entry name" value="alpha/beta-Hydrolases"/>
    <property type="match status" value="1"/>
</dbReference>
<protein>
    <submittedName>
        <fullName evidence="2">Lipase family protein</fullName>
    </submittedName>
</protein>
<feature type="chain" id="PRO_5046520475" evidence="1">
    <location>
        <begin position="35"/>
        <end position="385"/>
    </location>
</feature>
<name>A0ABW7XA79_9NOCA</name>
<keyword evidence="3" id="KW-1185">Reference proteome</keyword>
<proteinExistence type="predicted"/>
<evidence type="ECO:0000256" key="1">
    <source>
        <dbReference type="SAM" id="SignalP"/>
    </source>
</evidence>
<dbReference type="PANTHER" id="PTHR34853">
    <property type="match status" value="1"/>
</dbReference>
<gene>
    <name evidence="2" type="ORF">ACH49W_31365</name>
</gene>
<feature type="signal peptide" evidence="1">
    <location>
        <begin position="1"/>
        <end position="34"/>
    </location>
</feature>
<dbReference type="PIRSF" id="PIRSF029171">
    <property type="entry name" value="Esterase_LipA"/>
    <property type="match status" value="1"/>
</dbReference>
<sequence length="385" mass="40159">MPVTPGTFGLRGRTFRRAPRRRLAVALASALAFAAVPVIATAQASSSPGAVVESEPLPEAQRLPGATVSTKVTYWTADSRDRPRLSSGAVFVPDGTPPPGGWPTVSWGHGSNGLGDQCAPTVIGRPAPESAYLAGLLADGFAVVASDYIGLGTEGLPNYLDSGGEAHAMIDIVRAARELYPAIGPVWLAQGHSQGAHAALNTATRAKSYAPELDYRGTVATSAPPQIDAVVGLIGPDMPPIPAPTSLFVMAMAGFRDVRPDLDVDGHLTELGRSTVALAETLCSPELDARIADLSISDLVSRPLGELTAPFQDYLRLPVAGYSGPLFLGHGTHDEMLPYPLVFTLLTGLLFNGVTVDFHSYDAGHDSIIPIAAPDVRAFLAASVD</sequence>
<reference evidence="2 3" key="1">
    <citation type="submission" date="2024-10" db="EMBL/GenBank/DDBJ databases">
        <title>The Natural Products Discovery Center: Release of the First 8490 Sequenced Strains for Exploring Actinobacteria Biosynthetic Diversity.</title>
        <authorList>
            <person name="Kalkreuter E."/>
            <person name="Kautsar S.A."/>
            <person name="Yang D."/>
            <person name="Bader C.D."/>
            <person name="Teijaro C.N."/>
            <person name="Fluegel L."/>
            <person name="Davis C.M."/>
            <person name="Simpson J.R."/>
            <person name="Lauterbach L."/>
            <person name="Steele A.D."/>
            <person name="Gui C."/>
            <person name="Meng S."/>
            <person name="Li G."/>
            <person name="Viehrig K."/>
            <person name="Ye F."/>
            <person name="Su P."/>
            <person name="Kiefer A.F."/>
            <person name="Nichols A."/>
            <person name="Cepeda A.J."/>
            <person name="Yan W."/>
            <person name="Fan B."/>
            <person name="Jiang Y."/>
            <person name="Adhikari A."/>
            <person name="Zheng C.-J."/>
            <person name="Schuster L."/>
            <person name="Cowan T.M."/>
            <person name="Smanski M.J."/>
            <person name="Chevrette M.G."/>
            <person name="De Carvalho L.P.S."/>
            <person name="Shen B."/>
        </authorList>
    </citation>
    <scope>NUCLEOTIDE SEQUENCE [LARGE SCALE GENOMIC DNA]</scope>
    <source>
        <strain evidence="2 3">NPDC019275</strain>
    </source>
</reference>
<keyword evidence="1" id="KW-0732">Signal</keyword>
<evidence type="ECO:0000313" key="2">
    <source>
        <dbReference type="EMBL" id="MFI2477885.1"/>
    </source>
</evidence>
<organism evidence="2 3">
    <name type="scientific">Nocardia xishanensis</name>
    <dbReference type="NCBI Taxonomy" id="238964"/>
    <lineage>
        <taxon>Bacteria</taxon>
        <taxon>Bacillati</taxon>
        <taxon>Actinomycetota</taxon>
        <taxon>Actinomycetes</taxon>
        <taxon>Mycobacteriales</taxon>
        <taxon>Nocardiaceae</taxon>
        <taxon>Nocardia</taxon>
    </lineage>
</organism>
<evidence type="ECO:0000313" key="3">
    <source>
        <dbReference type="Proteomes" id="UP001611415"/>
    </source>
</evidence>
<dbReference type="Gene3D" id="3.40.50.1820">
    <property type="entry name" value="alpha/beta hydrolase"/>
    <property type="match status" value="1"/>
</dbReference>
<dbReference type="EMBL" id="JBIRYO010000030">
    <property type="protein sequence ID" value="MFI2477885.1"/>
    <property type="molecule type" value="Genomic_DNA"/>
</dbReference>
<dbReference type="Proteomes" id="UP001611415">
    <property type="component" value="Unassembled WGS sequence"/>
</dbReference>
<dbReference type="RefSeq" id="WP_357410640.1">
    <property type="nucleotide sequence ID" value="NZ_JBEYCD010000021.1"/>
</dbReference>